<feature type="compositionally biased region" description="Polar residues" evidence="1">
    <location>
        <begin position="121"/>
        <end position="138"/>
    </location>
</feature>
<evidence type="ECO:0000313" key="4">
    <source>
        <dbReference type="Proteomes" id="UP001157946"/>
    </source>
</evidence>
<sequence>MSYPDKNQDNNKRDQVHPAQQEEAKSSLTEATQQPEPKEQESPKPTKSAKKDTLPVGMLKWSKEDELVQDTHLNLDKSGAVDREQDHQSPDNKQSSVLPLAQKSVAAGQEDQSALDEPVQADQSPAPNQSERNLSLEDTLTPIDFKEYSLTPVDEADKEPEIQYKQPAYTVDFSEDIAKADESGQESVSESTEHVSKEEKRGKYTEEVKGQDEADTRPAWKKVVKIAWLPVSLLAALIIGLIVGHAVIGKQPAGDVFDMNMWQHIYELIFKK</sequence>
<dbReference type="Pfam" id="PF11772">
    <property type="entry name" value="EpuA"/>
    <property type="match status" value="1"/>
</dbReference>
<gene>
    <name evidence="3" type="ORF">SAMN06265361_105181</name>
</gene>
<keyword evidence="2" id="KW-0812">Transmembrane</keyword>
<feature type="compositionally biased region" description="Basic and acidic residues" evidence="1">
    <location>
        <begin position="191"/>
        <end position="210"/>
    </location>
</feature>
<proteinExistence type="predicted"/>
<keyword evidence="4" id="KW-1185">Reference proteome</keyword>
<evidence type="ECO:0000256" key="2">
    <source>
        <dbReference type="SAM" id="Phobius"/>
    </source>
</evidence>
<dbReference type="GO" id="GO:0000428">
    <property type="term" value="C:DNA-directed RNA polymerase complex"/>
    <property type="evidence" value="ECO:0007669"/>
    <property type="project" value="UniProtKB-KW"/>
</dbReference>
<organism evidence="3 4">
    <name type="scientific">Laceyella tengchongensis</name>
    <dbReference type="NCBI Taxonomy" id="574699"/>
    <lineage>
        <taxon>Bacteria</taxon>
        <taxon>Bacillati</taxon>
        <taxon>Bacillota</taxon>
        <taxon>Bacilli</taxon>
        <taxon>Bacillales</taxon>
        <taxon>Thermoactinomycetaceae</taxon>
        <taxon>Laceyella</taxon>
    </lineage>
</organism>
<feature type="compositionally biased region" description="Basic and acidic residues" evidence="1">
    <location>
        <begin position="36"/>
        <end position="53"/>
    </location>
</feature>
<evidence type="ECO:0000256" key="1">
    <source>
        <dbReference type="SAM" id="MobiDB-lite"/>
    </source>
</evidence>
<evidence type="ECO:0000313" key="3">
    <source>
        <dbReference type="EMBL" id="SMP26708.1"/>
    </source>
</evidence>
<accession>A0AA45WQV7</accession>
<feature type="region of interest" description="Disordered" evidence="1">
    <location>
        <begin position="1"/>
        <end position="141"/>
    </location>
</feature>
<dbReference type="Proteomes" id="UP001157946">
    <property type="component" value="Unassembled WGS sequence"/>
</dbReference>
<dbReference type="EMBL" id="FXTU01000005">
    <property type="protein sequence ID" value="SMP26708.1"/>
    <property type="molecule type" value="Genomic_DNA"/>
</dbReference>
<keyword evidence="3" id="KW-0240">DNA-directed RNA polymerase</keyword>
<protein>
    <submittedName>
        <fullName evidence="3">DNA-directed RNA polymerase subunit beta</fullName>
    </submittedName>
</protein>
<feature type="compositionally biased region" description="Basic and acidic residues" evidence="1">
    <location>
        <begin position="1"/>
        <end position="25"/>
    </location>
</feature>
<name>A0AA45WQV7_9BACL</name>
<keyword evidence="2" id="KW-0472">Membrane</keyword>
<dbReference type="RefSeq" id="WP_189318924.1">
    <property type="nucleotide sequence ID" value="NZ_FXTU01000005.1"/>
</dbReference>
<keyword evidence="2" id="KW-1133">Transmembrane helix</keyword>
<feature type="compositionally biased region" description="Basic and acidic residues" evidence="1">
    <location>
        <begin position="73"/>
        <end position="90"/>
    </location>
</feature>
<feature type="transmembrane region" description="Helical" evidence="2">
    <location>
        <begin position="226"/>
        <end position="248"/>
    </location>
</feature>
<comment type="caution">
    <text evidence="3">The sequence shown here is derived from an EMBL/GenBank/DDBJ whole genome shotgun (WGS) entry which is preliminary data.</text>
</comment>
<feature type="region of interest" description="Disordered" evidence="1">
    <location>
        <begin position="177"/>
        <end position="210"/>
    </location>
</feature>
<dbReference type="AlphaFoldDB" id="A0AA45WQV7"/>
<keyword evidence="3" id="KW-0804">Transcription</keyword>
<dbReference type="InterPro" id="IPR024596">
    <property type="entry name" value="RNApol_su_b/EpuA"/>
</dbReference>
<reference evidence="3" key="1">
    <citation type="submission" date="2017-05" db="EMBL/GenBank/DDBJ databases">
        <authorList>
            <person name="Varghese N."/>
            <person name="Submissions S."/>
        </authorList>
    </citation>
    <scope>NUCLEOTIDE SEQUENCE</scope>
    <source>
        <strain evidence="3">DSM 45262</strain>
    </source>
</reference>